<protein>
    <submittedName>
        <fullName evidence="1">Uncharacterized protein</fullName>
    </submittedName>
</protein>
<evidence type="ECO:0000313" key="1">
    <source>
        <dbReference type="EMBL" id="GJT67870.1"/>
    </source>
</evidence>
<reference evidence="1" key="1">
    <citation type="journal article" date="2022" name="Int. J. Mol. Sci.">
        <title>Draft Genome of Tanacetum Coccineum: Genomic Comparison of Closely Related Tanacetum-Family Plants.</title>
        <authorList>
            <person name="Yamashiro T."/>
            <person name="Shiraishi A."/>
            <person name="Nakayama K."/>
            <person name="Satake H."/>
        </authorList>
    </citation>
    <scope>NUCLEOTIDE SEQUENCE</scope>
</reference>
<name>A0ABQ5FX72_9ASTR</name>
<dbReference type="EMBL" id="BQNB010017846">
    <property type="protein sequence ID" value="GJT67870.1"/>
    <property type="molecule type" value="Genomic_DNA"/>
</dbReference>
<keyword evidence="2" id="KW-1185">Reference proteome</keyword>
<accession>A0ABQ5FX72</accession>
<dbReference type="Proteomes" id="UP001151760">
    <property type="component" value="Unassembled WGS sequence"/>
</dbReference>
<sequence length="107" mass="11583">MDWNERYLGILDYSTIRVPIQTHVMVLLFGHVVCDCATGLVVAAGLTIAEVGATVAGVVVVENKQPFVEDKFALKSDVAHDCVHEGACISTFIIRNVLEGANIVTRK</sequence>
<reference evidence="1" key="2">
    <citation type="submission" date="2022-01" db="EMBL/GenBank/DDBJ databases">
        <authorList>
            <person name="Yamashiro T."/>
            <person name="Shiraishi A."/>
            <person name="Satake H."/>
            <person name="Nakayama K."/>
        </authorList>
    </citation>
    <scope>NUCLEOTIDE SEQUENCE</scope>
</reference>
<organism evidence="1 2">
    <name type="scientific">Tanacetum coccineum</name>
    <dbReference type="NCBI Taxonomy" id="301880"/>
    <lineage>
        <taxon>Eukaryota</taxon>
        <taxon>Viridiplantae</taxon>
        <taxon>Streptophyta</taxon>
        <taxon>Embryophyta</taxon>
        <taxon>Tracheophyta</taxon>
        <taxon>Spermatophyta</taxon>
        <taxon>Magnoliopsida</taxon>
        <taxon>eudicotyledons</taxon>
        <taxon>Gunneridae</taxon>
        <taxon>Pentapetalae</taxon>
        <taxon>asterids</taxon>
        <taxon>campanulids</taxon>
        <taxon>Asterales</taxon>
        <taxon>Asteraceae</taxon>
        <taxon>Asteroideae</taxon>
        <taxon>Anthemideae</taxon>
        <taxon>Anthemidinae</taxon>
        <taxon>Tanacetum</taxon>
    </lineage>
</organism>
<proteinExistence type="predicted"/>
<comment type="caution">
    <text evidence="1">The sequence shown here is derived from an EMBL/GenBank/DDBJ whole genome shotgun (WGS) entry which is preliminary data.</text>
</comment>
<gene>
    <name evidence="1" type="ORF">Tco_1019350</name>
</gene>
<evidence type="ECO:0000313" key="2">
    <source>
        <dbReference type="Proteomes" id="UP001151760"/>
    </source>
</evidence>